<dbReference type="EMBL" id="MHQM01000025">
    <property type="protein sequence ID" value="OHA03488.1"/>
    <property type="molecule type" value="Genomic_DNA"/>
</dbReference>
<feature type="region of interest" description="Disordered" evidence="1">
    <location>
        <begin position="137"/>
        <end position="159"/>
    </location>
</feature>
<dbReference type="PANTHER" id="PTHR47163:SF2">
    <property type="entry name" value="SI:DKEY-17M8.2"/>
    <property type="match status" value="1"/>
</dbReference>
<feature type="domain" description="ISXO2-like transposase" evidence="2">
    <location>
        <begin position="122"/>
        <end position="271"/>
    </location>
</feature>
<evidence type="ECO:0000256" key="1">
    <source>
        <dbReference type="SAM" id="MobiDB-lite"/>
    </source>
</evidence>
<proteinExistence type="predicted"/>
<evidence type="ECO:0000313" key="4">
    <source>
        <dbReference type="Proteomes" id="UP000178510"/>
    </source>
</evidence>
<evidence type="ECO:0000313" key="3">
    <source>
        <dbReference type="EMBL" id="OHA03488.1"/>
    </source>
</evidence>
<dbReference type="PANTHER" id="PTHR47163">
    <property type="entry name" value="DDE_TNP_IS1595 DOMAIN-CONTAINING PROTEIN"/>
    <property type="match status" value="1"/>
</dbReference>
<dbReference type="AlphaFoldDB" id="A0A1G2KVM5"/>
<evidence type="ECO:0000259" key="2">
    <source>
        <dbReference type="SMART" id="SM01126"/>
    </source>
</evidence>
<dbReference type="InterPro" id="IPR024442">
    <property type="entry name" value="Transposase_Zn_ribbon"/>
</dbReference>
<dbReference type="InterPro" id="IPR053164">
    <property type="entry name" value="IS1016-like_transposase"/>
</dbReference>
<dbReference type="InterPro" id="IPR024445">
    <property type="entry name" value="Tnp_ISXO2-like"/>
</dbReference>
<dbReference type="Proteomes" id="UP000178510">
    <property type="component" value="Unassembled WGS sequence"/>
</dbReference>
<sequence>MNIIQIYKRFPAQKDCLAHLEAVRWKESIVCPYCSSKRITSMVKEHRHHCNACNTSFGVTVHTIFHKTKLDLQKWFLAISLVLNAKKGVSARQLARDIEVNKNTAWFVLMRIRKAMREDGDLLEGIVEAYETYVGGKNRNKHNDKKTKGGQGRSTKDKTPVFGLVKRGGKVHAQKVSRVSASTLQYLIRQNVKKGSHIMTDEWGAYFGLEKRDYQHTTVNHGTGQYVIGDAHTNTIESFWALLKRGIMGQYHHVSAKYLDRYVDEFCFRHNNRGNDDIFALCIEKSVT</sequence>
<reference evidence="3 4" key="1">
    <citation type="journal article" date="2016" name="Nat. Commun.">
        <title>Thousands of microbial genomes shed light on interconnected biogeochemical processes in an aquifer system.</title>
        <authorList>
            <person name="Anantharaman K."/>
            <person name="Brown C.T."/>
            <person name="Hug L.A."/>
            <person name="Sharon I."/>
            <person name="Castelle C.J."/>
            <person name="Probst A.J."/>
            <person name="Thomas B.C."/>
            <person name="Singh A."/>
            <person name="Wilkins M.J."/>
            <person name="Karaoz U."/>
            <person name="Brodie E.L."/>
            <person name="Williams K.H."/>
            <person name="Hubbard S.S."/>
            <person name="Banfield J.F."/>
        </authorList>
    </citation>
    <scope>NUCLEOTIDE SEQUENCE [LARGE SCALE GENOMIC DNA]</scope>
</reference>
<comment type="caution">
    <text evidence="3">The sequence shown here is derived from an EMBL/GenBank/DDBJ whole genome shotgun (WGS) entry which is preliminary data.</text>
</comment>
<accession>A0A1G2KVM5</accession>
<dbReference type="STRING" id="1802274.A3J58_03180"/>
<dbReference type="Pfam" id="PF12760">
    <property type="entry name" value="Zn_ribbon_IS1595"/>
    <property type="match status" value="1"/>
</dbReference>
<dbReference type="SMART" id="SM01126">
    <property type="entry name" value="DDE_Tnp_IS1595"/>
    <property type="match status" value="1"/>
</dbReference>
<protein>
    <recommendedName>
        <fullName evidence="2">ISXO2-like transposase domain-containing protein</fullName>
    </recommendedName>
</protein>
<dbReference type="Pfam" id="PF12762">
    <property type="entry name" value="DDE_Tnp_IS1595"/>
    <property type="match status" value="1"/>
</dbReference>
<name>A0A1G2KVM5_9BACT</name>
<dbReference type="NCBIfam" id="NF033547">
    <property type="entry name" value="transpos_IS1595"/>
    <property type="match status" value="1"/>
</dbReference>
<gene>
    <name evidence="3" type="ORF">A3J58_03180</name>
</gene>
<organism evidence="3 4">
    <name type="scientific">Candidatus Sungbacteria bacterium RIFCSPHIGHO2_02_FULL_52_23</name>
    <dbReference type="NCBI Taxonomy" id="1802274"/>
    <lineage>
        <taxon>Bacteria</taxon>
        <taxon>Candidatus Sungiibacteriota</taxon>
    </lineage>
</organism>